<dbReference type="InterPro" id="IPR011990">
    <property type="entry name" value="TPR-like_helical_dom_sf"/>
</dbReference>
<dbReference type="AlphaFoldDB" id="A0A7C9AHX6"/>
<sequence>MILQSLLQSTSLPSTLSYSLSFPSGSALVVAPLPLRRGRVHHSIGRSSSISHSQVYSYRRVDYERRPIRKLFQISKRISSPESPGVASVLDQIEKEGRKFNKWELARVVKDLRKLRRYSLALQVYEWMNDGTERFRLSSSDIAIQLDLIAKVRGVSSAEDYFIRIPDAVKDKRIYCALLNAYARAKIRDKAEALMLRMRNKGYASHPLPVNVMMSLYKELNEHDKVEELVSEMRNKGIRMDLYSYNTWLCSRGSQGSAEGMEAVFRQMQSDSTVNPNWLTFSVMAGFYIKFGKPEKAEQFLKWLELRITRRDRTPYHSLISLYGSLGNKQEVYRVWNMYKSTFPTMTNWGYHHVISSLIKLGDIEGAEKIYEEWLSMKVSYDPKISNLLMSSYAKEGSFDKIKGFFDHMVKAGGKPNSASWGIFGVAHMKEGRISEALSCFKEAAFTNGAGNWKPGPTIISAFLELCEKEEDAGSKEIFVGLLRELDCCQDGSVAGESGGEVGNDFEQVMPDYGPADDETEEINDEESEMLPSFAE</sequence>
<dbReference type="GO" id="GO:0005739">
    <property type="term" value="C:mitochondrion"/>
    <property type="evidence" value="ECO:0007669"/>
    <property type="project" value="TreeGrafter"/>
</dbReference>
<feature type="region of interest" description="Disordered" evidence="4">
    <location>
        <begin position="496"/>
        <end position="536"/>
    </location>
</feature>
<name>A0A7C9AHX6_OPUST</name>
<dbReference type="PROSITE" id="PS51375">
    <property type="entry name" value="PPR"/>
    <property type="match status" value="2"/>
</dbReference>
<comment type="similarity">
    <text evidence="1">Belongs to the PPR family. P subfamily.</text>
</comment>
<proteinExistence type="inferred from homology"/>
<dbReference type="PANTHER" id="PTHR45717:SF3">
    <property type="entry name" value="OS04G0544400 PROTEIN"/>
    <property type="match status" value="1"/>
</dbReference>
<dbReference type="Pfam" id="PF01535">
    <property type="entry name" value="PPR"/>
    <property type="match status" value="3"/>
</dbReference>
<dbReference type="InterPro" id="IPR002885">
    <property type="entry name" value="PPR_rpt"/>
</dbReference>
<evidence type="ECO:0008006" key="6">
    <source>
        <dbReference type="Google" id="ProtNLM"/>
    </source>
</evidence>
<accession>A0A7C9AHX6</accession>
<evidence type="ECO:0000256" key="1">
    <source>
        <dbReference type="ARBA" id="ARBA00007626"/>
    </source>
</evidence>
<evidence type="ECO:0000313" key="5">
    <source>
        <dbReference type="EMBL" id="MBA4668234.1"/>
    </source>
</evidence>
<dbReference type="Gene3D" id="1.25.40.10">
    <property type="entry name" value="Tetratricopeptide repeat domain"/>
    <property type="match status" value="3"/>
</dbReference>
<reference evidence="5" key="1">
    <citation type="journal article" date="2013" name="J. Plant Res.">
        <title>Effect of fungi and light on seed germination of three Opuntia species from semiarid lands of central Mexico.</title>
        <authorList>
            <person name="Delgado-Sanchez P."/>
            <person name="Jimenez-Bremont J.F."/>
            <person name="Guerrero-Gonzalez Mde L."/>
            <person name="Flores J."/>
        </authorList>
    </citation>
    <scope>NUCLEOTIDE SEQUENCE</scope>
    <source>
        <tissue evidence="5">Cladode</tissue>
    </source>
</reference>
<feature type="repeat" description="PPR" evidence="3">
    <location>
        <begin position="171"/>
        <end position="205"/>
    </location>
</feature>
<dbReference type="Pfam" id="PF13812">
    <property type="entry name" value="PPR_3"/>
    <property type="match status" value="1"/>
</dbReference>
<dbReference type="GO" id="GO:0003729">
    <property type="term" value="F:mRNA binding"/>
    <property type="evidence" value="ECO:0007669"/>
    <property type="project" value="UniProtKB-ARBA"/>
</dbReference>
<evidence type="ECO:0000256" key="2">
    <source>
        <dbReference type="ARBA" id="ARBA00022737"/>
    </source>
</evidence>
<dbReference type="EMBL" id="GISG01238840">
    <property type="protein sequence ID" value="MBA4668234.1"/>
    <property type="molecule type" value="Transcribed_RNA"/>
</dbReference>
<dbReference type="NCBIfam" id="TIGR00756">
    <property type="entry name" value="PPR"/>
    <property type="match status" value="3"/>
</dbReference>
<evidence type="ECO:0000256" key="4">
    <source>
        <dbReference type="SAM" id="MobiDB-lite"/>
    </source>
</evidence>
<dbReference type="PANTHER" id="PTHR45717">
    <property type="entry name" value="OS12G0527900 PROTEIN"/>
    <property type="match status" value="1"/>
</dbReference>
<dbReference type="FunFam" id="1.25.40.10:FF:000516">
    <property type="entry name" value="Pentatricopeptide repeat-containing protein"/>
    <property type="match status" value="1"/>
</dbReference>
<dbReference type="SUPFAM" id="SSF48452">
    <property type="entry name" value="TPR-like"/>
    <property type="match status" value="1"/>
</dbReference>
<reference evidence="5" key="2">
    <citation type="submission" date="2020-07" db="EMBL/GenBank/DDBJ databases">
        <authorList>
            <person name="Vera ALvarez R."/>
            <person name="Arias-Moreno D.M."/>
            <person name="Jimenez-Jacinto V."/>
            <person name="Jimenez-Bremont J.F."/>
            <person name="Swaminathan K."/>
            <person name="Moose S.P."/>
            <person name="Guerrero-Gonzalez M.L."/>
            <person name="Marino-Ramirez L."/>
            <person name="Landsman D."/>
            <person name="Rodriguez-Kessler M."/>
            <person name="Delgado-Sanchez P."/>
        </authorList>
    </citation>
    <scope>NUCLEOTIDE SEQUENCE</scope>
    <source>
        <tissue evidence="5">Cladode</tissue>
    </source>
</reference>
<protein>
    <recommendedName>
        <fullName evidence="6">Pentacotripeptide-repeat region of PRORP domain-containing protein</fullName>
    </recommendedName>
</protein>
<feature type="compositionally biased region" description="Acidic residues" evidence="4">
    <location>
        <begin position="515"/>
        <end position="529"/>
    </location>
</feature>
<organism evidence="5">
    <name type="scientific">Opuntia streptacantha</name>
    <name type="common">Prickly pear cactus</name>
    <name type="synonym">Opuntia cardona</name>
    <dbReference type="NCBI Taxonomy" id="393608"/>
    <lineage>
        <taxon>Eukaryota</taxon>
        <taxon>Viridiplantae</taxon>
        <taxon>Streptophyta</taxon>
        <taxon>Embryophyta</taxon>
        <taxon>Tracheophyta</taxon>
        <taxon>Spermatophyta</taxon>
        <taxon>Magnoliopsida</taxon>
        <taxon>eudicotyledons</taxon>
        <taxon>Gunneridae</taxon>
        <taxon>Pentapetalae</taxon>
        <taxon>Caryophyllales</taxon>
        <taxon>Cactineae</taxon>
        <taxon>Cactaceae</taxon>
        <taxon>Opuntioideae</taxon>
        <taxon>Opuntia</taxon>
    </lineage>
</organism>
<dbReference type="FunFam" id="1.25.40.10:FF:000253">
    <property type="entry name" value="Pentatricopeptide repeat-containing protein"/>
    <property type="match status" value="1"/>
</dbReference>
<evidence type="ECO:0000256" key="3">
    <source>
        <dbReference type="PROSITE-ProRule" id="PRU00708"/>
    </source>
</evidence>
<keyword evidence="2" id="KW-0677">Repeat</keyword>
<feature type="repeat" description="PPR" evidence="3">
    <location>
        <begin position="382"/>
        <end position="416"/>
    </location>
</feature>